<comment type="caution">
    <text evidence="2">The sequence shown here is derived from an EMBL/GenBank/DDBJ whole genome shotgun (WGS) entry which is preliminary data.</text>
</comment>
<keyword evidence="1" id="KW-0732">Signal</keyword>
<sequence length="81" mass="9105">MLCSPTTLLAFSVLVVNTLTFAFTSIMDIIQSPISGQETHFRVPIDCRVKKKSCQSRHKNTNGRTLLFSSCMVWQDIPSAR</sequence>
<evidence type="ECO:0000256" key="1">
    <source>
        <dbReference type="SAM" id="SignalP"/>
    </source>
</evidence>
<dbReference type="EMBL" id="JAUKUA010000003">
    <property type="protein sequence ID" value="KAK0720076.1"/>
    <property type="molecule type" value="Genomic_DNA"/>
</dbReference>
<evidence type="ECO:0000313" key="3">
    <source>
        <dbReference type="Proteomes" id="UP001172102"/>
    </source>
</evidence>
<reference evidence="2" key="1">
    <citation type="submission" date="2023-06" db="EMBL/GenBank/DDBJ databases">
        <title>Genome-scale phylogeny and comparative genomics of the fungal order Sordariales.</title>
        <authorList>
            <consortium name="Lawrence Berkeley National Laboratory"/>
            <person name="Hensen N."/>
            <person name="Bonometti L."/>
            <person name="Westerberg I."/>
            <person name="Brannstrom I.O."/>
            <person name="Guillou S."/>
            <person name="Cros-Aarteil S."/>
            <person name="Calhoun S."/>
            <person name="Haridas S."/>
            <person name="Kuo A."/>
            <person name="Mondo S."/>
            <person name="Pangilinan J."/>
            <person name="Riley R."/>
            <person name="Labutti K."/>
            <person name="Andreopoulos B."/>
            <person name="Lipzen A."/>
            <person name="Chen C."/>
            <person name="Yanf M."/>
            <person name="Daum C."/>
            <person name="Ng V."/>
            <person name="Clum A."/>
            <person name="Steindorff A."/>
            <person name="Ohm R."/>
            <person name="Martin F."/>
            <person name="Silar P."/>
            <person name="Natvig D."/>
            <person name="Lalanne C."/>
            <person name="Gautier V."/>
            <person name="Ament-Velasquez S.L."/>
            <person name="Kruys A."/>
            <person name="Hutchinson M.I."/>
            <person name="Powell A.J."/>
            <person name="Barry K."/>
            <person name="Miller A.N."/>
            <person name="Grigoriev I.V."/>
            <person name="Debuchy R."/>
            <person name="Gladieux P."/>
            <person name="Thoren M.H."/>
            <person name="Johannesson H."/>
        </authorList>
    </citation>
    <scope>NUCLEOTIDE SEQUENCE</scope>
    <source>
        <strain evidence="2">SMH4607-1</strain>
    </source>
</reference>
<feature type="signal peptide" evidence="1">
    <location>
        <begin position="1"/>
        <end position="22"/>
    </location>
</feature>
<protein>
    <recommendedName>
        <fullName evidence="4">Secreted protein</fullName>
    </recommendedName>
</protein>
<proteinExistence type="predicted"/>
<name>A0AA40AQC7_9PEZI</name>
<gene>
    <name evidence="2" type="ORF">B0H67DRAFT_175690</name>
</gene>
<dbReference type="AlphaFoldDB" id="A0AA40AQC7"/>
<keyword evidence="3" id="KW-1185">Reference proteome</keyword>
<feature type="chain" id="PRO_5041261480" description="Secreted protein" evidence="1">
    <location>
        <begin position="23"/>
        <end position="81"/>
    </location>
</feature>
<dbReference type="Proteomes" id="UP001172102">
    <property type="component" value="Unassembled WGS sequence"/>
</dbReference>
<evidence type="ECO:0000313" key="2">
    <source>
        <dbReference type="EMBL" id="KAK0720076.1"/>
    </source>
</evidence>
<accession>A0AA40AQC7</accession>
<organism evidence="2 3">
    <name type="scientific">Lasiosphaeris hirsuta</name>
    <dbReference type="NCBI Taxonomy" id="260670"/>
    <lineage>
        <taxon>Eukaryota</taxon>
        <taxon>Fungi</taxon>
        <taxon>Dikarya</taxon>
        <taxon>Ascomycota</taxon>
        <taxon>Pezizomycotina</taxon>
        <taxon>Sordariomycetes</taxon>
        <taxon>Sordariomycetidae</taxon>
        <taxon>Sordariales</taxon>
        <taxon>Lasiosphaeriaceae</taxon>
        <taxon>Lasiosphaeris</taxon>
    </lineage>
</organism>
<evidence type="ECO:0008006" key="4">
    <source>
        <dbReference type="Google" id="ProtNLM"/>
    </source>
</evidence>